<dbReference type="PROSITE" id="PS50110">
    <property type="entry name" value="RESPONSE_REGULATORY"/>
    <property type="match status" value="1"/>
</dbReference>
<keyword evidence="4 7" id="KW-0238">DNA-binding</keyword>
<organism evidence="10 11">
    <name type="scientific">Nocardioides conyzicola</name>
    <dbReference type="NCBI Taxonomy" id="1651781"/>
    <lineage>
        <taxon>Bacteria</taxon>
        <taxon>Bacillati</taxon>
        <taxon>Actinomycetota</taxon>
        <taxon>Actinomycetes</taxon>
        <taxon>Propionibacteriales</taxon>
        <taxon>Nocardioidaceae</taxon>
        <taxon>Nocardioides</taxon>
    </lineage>
</organism>
<evidence type="ECO:0000256" key="6">
    <source>
        <dbReference type="PROSITE-ProRule" id="PRU00169"/>
    </source>
</evidence>
<dbReference type="InterPro" id="IPR001867">
    <property type="entry name" value="OmpR/PhoB-type_DNA-bd"/>
</dbReference>
<dbReference type="Proteomes" id="UP001499974">
    <property type="component" value="Unassembled WGS sequence"/>
</dbReference>
<dbReference type="InterPro" id="IPR036388">
    <property type="entry name" value="WH-like_DNA-bd_sf"/>
</dbReference>
<evidence type="ECO:0000259" key="8">
    <source>
        <dbReference type="PROSITE" id="PS50110"/>
    </source>
</evidence>
<dbReference type="InterPro" id="IPR011006">
    <property type="entry name" value="CheY-like_superfamily"/>
</dbReference>
<dbReference type="SMART" id="SM00448">
    <property type="entry name" value="REC"/>
    <property type="match status" value="1"/>
</dbReference>
<dbReference type="Gene3D" id="1.10.10.10">
    <property type="entry name" value="Winged helix-like DNA-binding domain superfamily/Winged helix DNA-binding domain"/>
    <property type="match status" value="1"/>
</dbReference>
<accession>A0ABP8WNV3</accession>
<feature type="DNA-binding region" description="OmpR/PhoB-type" evidence="7">
    <location>
        <begin position="127"/>
        <end position="225"/>
    </location>
</feature>
<dbReference type="SMART" id="SM00862">
    <property type="entry name" value="Trans_reg_C"/>
    <property type="match status" value="1"/>
</dbReference>
<evidence type="ECO:0000313" key="10">
    <source>
        <dbReference type="EMBL" id="GAA4692075.1"/>
    </source>
</evidence>
<dbReference type="SUPFAM" id="SSF52172">
    <property type="entry name" value="CheY-like"/>
    <property type="match status" value="1"/>
</dbReference>
<keyword evidence="3" id="KW-0805">Transcription regulation</keyword>
<keyword evidence="5" id="KW-0804">Transcription</keyword>
<comment type="caution">
    <text evidence="10">The sequence shown here is derived from an EMBL/GenBank/DDBJ whole genome shotgun (WGS) entry which is preliminary data.</text>
</comment>
<keyword evidence="2" id="KW-0902">Two-component regulatory system</keyword>
<evidence type="ECO:0000259" key="9">
    <source>
        <dbReference type="PROSITE" id="PS51755"/>
    </source>
</evidence>
<feature type="modified residue" description="4-aspartylphosphate" evidence="6">
    <location>
        <position position="54"/>
    </location>
</feature>
<feature type="domain" description="Response regulatory" evidence="8">
    <location>
        <begin position="5"/>
        <end position="119"/>
    </location>
</feature>
<dbReference type="Pfam" id="PF00486">
    <property type="entry name" value="Trans_reg_C"/>
    <property type="match status" value="1"/>
</dbReference>
<reference evidence="11" key="1">
    <citation type="journal article" date="2019" name="Int. J. Syst. Evol. Microbiol.">
        <title>The Global Catalogue of Microorganisms (GCM) 10K type strain sequencing project: providing services to taxonomists for standard genome sequencing and annotation.</title>
        <authorList>
            <consortium name="The Broad Institute Genomics Platform"/>
            <consortium name="The Broad Institute Genome Sequencing Center for Infectious Disease"/>
            <person name="Wu L."/>
            <person name="Ma J."/>
        </authorList>
    </citation>
    <scope>NUCLEOTIDE SEQUENCE [LARGE SCALE GENOMIC DNA]</scope>
    <source>
        <strain evidence="11">JCM 18531</strain>
    </source>
</reference>
<evidence type="ECO:0000313" key="11">
    <source>
        <dbReference type="Proteomes" id="UP001499974"/>
    </source>
</evidence>
<evidence type="ECO:0000256" key="5">
    <source>
        <dbReference type="ARBA" id="ARBA00023163"/>
    </source>
</evidence>
<dbReference type="PANTHER" id="PTHR48111">
    <property type="entry name" value="REGULATOR OF RPOS"/>
    <property type="match status" value="1"/>
</dbReference>
<sequence length="235" mass="26047">MVGVRILVVEDDKQLAAGLRRGLEAEGYAFDVALDGTEGEWFAQEQTYDAMVVDVMLPGLAGDVLCARRREAGDWTPILMLTARSGPEQESRALDAGADDFLAKPFSFMVLTARLRALVRRGTRERPTILQVGDLRLDPATHRVSRGETEVALTPRQFALLEYLMRHAGEVVSKTAILEHVWDFAYDGHPNIVEVYVRQLRQRIDEPFALRSLQTVRLVGYRLAADGGGAGKADP</sequence>
<dbReference type="Pfam" id="PF00072">
    <property type="entry name" value="Response_reg"/>
    <property type="match status" value="1"/>
</dbReference>
<protein>
    <submittedName>
        <fullName evidence="10">Response regulator transcription factor</fullName>
    </submittedName>
</protein>
<dbReference type="PANTHER" id="PTHR48111:SF1">
    <property type="entry name" value="TWO-COMPONENT RESPONSE REGULATOR ORR33"/>
    <property type="match status" value="1"/>
</dbReference>
<dbReference type="CDD" id="cd00383">
    <property type="entry name" value="trans_reg_C"/>
    <property type="match status" value="1"/>
</dbReference>
<dbReference type="InterPro" id="IPR001789">
    <property type="entry name" value="Sig_transdc_resp-reg_receiver"/>
</dbReference>
<dbReference type="InterPro" id="IPR039420">
    <property type="entry name" value="WalR-like"/>
</dbReference>
<name>A0ABP8WNV3_9ACTN</name>
<dbReference type="Gene3D" id="3.40.50.2300">
    <property type="match status" value="1"/>
</dbReference>
<dbReference type="EMBL" id="BAABKM010000001">
    <property type="protein sequence ID" value="GAA4692075.1"/>
    <property type="molecule type" value="Genomic_DNA"/>
</dbReference>
<proteinExistence type="predicted"/>
<dbReference type="PROSITE" id="PS51755">
    <property type="entry name" value="OMPR_PHOB"/>
    <property type="match status" value="1"/>
</dbReference>
<gene>
    <name evidence="10" type="ORF">GCM10023349_03740</name>
</gene>
<keyword evidence="11" id="KW-1185">Reference proteome</keyword>
<feature type="domain" description="OmpR/PhoB-type" evidence="9">
    <location>
        <begin position="127"/>
        <end position="225"/>
    </location>
</feature>
<evidence type="ECO:0000256" key="4">
    <source>
        <dbReference type="ARBA" id="ARBA00023125"/>
    </source>
</evidence>
<evidence type="ECO:0000256" key="1">
    <source>
        <dbReference type="ARBA" id="ARBA00022553"/>
    </source>
</evidence>
<evidence type="ECO:0000256" key="3">
    <source>
        <dbReference type="ARBA" id="ARBA00023015"/>
    </source>
</evidence>
<evidence type="ECO:0000256" key="2">
    <source>
        <dbReference type="ARBA" id="ARBA00023012"/>
    </source>
</evidence>
<evidence type="ECO:0000256" key="7">
    <source>
        <dbReference type="PROSITE-ProRule" id="PRU01091"/>
    </source>
</evidence>
<keyword evidence="1 6" id="KW-0597">Phosphoprotein</keyword>